<feature type="compositionally biased region" description="Low complexity" evidence="1">
    <location>
        <begin position="77"/>
        <end position="91"/>
    </location>
</feature>
<proteinExistence type="predicted"/>
<protein>
    <submittedName>
        <fullName evidence="2">DUF3426 domain-containing protein</fullName>
    </submittedName>
</protein>
<accession>A0ABU9J2L1</accession>
<organism evidence="2 3">
    <name type="scientific">Pseudoxanthomonas putridarboris</name>
    <dbReference type="NCBI Taxonomy" id="752605"/>
    <lineage>
        <taxon>Bacteria</taxon>
        <taxon>Pseudomonadati</taxon>
        <taxon>Pseudomonadota</taxon>
        <taxon>Gammaproteobacteria</taxon>
        <taxon>Lysobacterales</taxon>
        <taxon>Lysobacteraceae</taxon>
        <taxon>Pseudoxanthomonas</taxon>
    </lineage>
</organism>
<comment type="caution">
    <text evidence="2">The sequence shown here is derived from an EMBL/GenBank/DDBJ whole genome shotgun (WGS) entry which is preliminary data.</text>
</comment>
<evidence type="ECO:0000256" key="1">
    <source>
        <dbReference type="SAM" id="MobiDB-lite"/>
    </source>
</evidence>
<evidence type="ECO:0000313" key="3">
    <source>
        <dbReference type="Proteomes" id="UP001459204"/>
    </source>
</evidence>
<dbReference type="InterPro" id="IPR021834">
    <property type="entry name" value="DUF3426"/>
</dbReference>
<feature type="region of interest" description="Disordered" evidence="1">
    <location>
        <begin position="58"/>
        <end position="91"/>
    </location>
</feature>
<dbReference type="RefSeq" id="WP_341726645.1">
    <property type="nucleotide sequence ID" value="NZ_JBBWWT010000006.1"/>
</dbReference>
<dbReference type="Proteomes" id="UP001459204">
    <property type="component" value="Unassembled WGS sequence"/>
</dbReference>
<dbReference type="Pfam" id="PF11906">
    <property type="entry name" value="DUF3426"/>
    <property type="match status" value="1"/>
</dbReference>
<dbReference type="EMBL" id="JBBWWT010000006">
    <property type="protein sequence ID" value="MEL1265480.1"/>
    <property type="molecule type" value="Genomic_DNA"/>
</dbReference>
<reference evidence="2 3" key="1">
    <citation type="submission" date="2024-04" db="EMBL/GenBank/DDBJ databases">
        <title>Draft genome sequence of Pseudoxanthomonas putridarboris WD12.</title>
        <authorList>
            <person name="Oh J."/>
        </authorList>
    </citation>
    <scope>NUCLEOTIDE SEQUENCE [LARGE SCALE GENOMIC DNA]</scope>
    <source>
        <strain evidence="2 3">WD12</strain>
    </source>
</reference>
<name>A0ABU9J2L1_9GAMM</name>
<sequence>MFAACPHCQFLVAQHPQTRAWPPVCPRCGRAIADEGVDAPVPPPSLAAYLHPADGVEQADGAAVQARDTRDGSSGTDAVADGGIADPVGGDAVDAVDAHDAVHAVEAQATPQAREEETDAAADAIPTAAAPGGPAAPSAAVAPVRARAAATPRFTRAPRTTTVHARAARWQWGALAGLSLLLCLQVILADRDRLAAQAAWRPVVSALCGAFACDVPTWREPAAFAMLSRDVRPIPGAPGTLQAQATFRNDARWTQAWPVILLTLKDADGRTLGARALQPQDYLAGAEPQAGIAPGQSAQVAVRVREPSANVVAFSFDFR</sequence>
<keyword evidence="3" id="KW-1185">Reference proteome</keyword>
<evidence type="ECO:0000313" key="2">
    <source>
        <dbReference type="EMBL" id="MEL1265480.1"/>
    </source>
</evidence>
<gene>
    <name evidence="2" type="ORF">AAD027_14050</name>
</gene>